<gene>
    <name evidence="2" type="ORF">Q3O60_09390</name>
</gene>
<keyword evidence="3" id="KW-1185">Reference proteome</keyword>
<sequence>MLRRTAILLLVALLLAAPAAVQANRASIDKEQAAELALQQYPGRVLNVKTESQHYRVRVLQRDGRVVTLLVDRRTGRLTKDDR</sequence>
<feature type="chain" id="PRO_5047021297" description="PepSY domain-containing protein" evidence="1">
    <location>
        <begin position="24"/>
        <end position="83"/>
    </location>
</feature>
<dbReference type="Gene3D" id="3.10.450.40">
    <property type="match status" value="1"/>
</dbReference>
<keyword evidence="1" id="KW-0732">Signal</keyword>
<comment type="caution">
    <text evidence="2">The sequence shown here is derived from an EMBL/GenBank/DDBJ whole genome shotgun (WGS) entry which is preliminary data.</text>
</comment>
<dbReference type="RefSeq" id="WP_305893664.1">
    <property type="nucleotide sequence ID" value="NZ_JAUZVZ010000011.1"/>
</dbReference>
<name>A0ABT9GZB6_9GAMM</name>
<evidence type="ECO:0008006" key="4">
    <source>
        <dbReference type="Google" id="ProtNLM"/>
    </source>
</evidence>
<evidence type="ECO:0000256" key="1">
    <source>
        <dbReference type="SAM" id="SignalP"/>
    </source>
</evidence>
<protein>
    <recommendedName>
        <fullName evidence="4">PepSY domain-containing protein</fullName>
    </recommendedName>
</protein>
<dbReference type="EMBL" id="JAUZVZ010000011">
    <property type="protein sequence ID" value="MDP4536399.1"/>
    <property type="molecule type" value="Genomic_DNA"/>
</dbReference>
<evidence type="ECO:0000313" key="2">
    <source>
        <dbReference type="EMBL" id="MDP4536399.1"/>
    </source>
</evidence>
<evidence type="ECO:0000313" key="3">
    <source>
        <dbReference type="Proteomes" id="UP001231616"/>
    </source>
</evidence>
<feature type="signal peptide" evidence="1">
    <location>
        <begin position="1"/>
        <end position="23"/>
    </location>
</feature>
<accession>A0ABT9GZB6</accession>
<dbReference type="Proteomes" id="UP001231616">
    <property type="component" value="Unassembled WGS sequence"/>
</dbReference>
<organism evidence="2 3">
    <name type="scientific">Alkalimonas collagenimarina</name>
    <dbReference type="NCBI Taxonomy" id="400390"/>
    <lineage>
        <taxon>Bacteria</taxon>
        <taxon>Pseudomonadati</taxon>
        <taxon>Pseudomonadota</taxon>
        <taxon>Gammaproteobacteria</taxon>
        <taxon>Alkalimonas</taxon>
    </lineage>
</organism>
<proteinExistence type="predicted"/>
<reference evidence="2 3" key="1">
    <citation type="submission" date="2023-08" db="EMBL/GenBank/DDBJ databases">
        <authorList>
            <person name="Joshi A."/>
            <person name="Thite S."/>
        </authorList>
    </citation>
    <scope>NUCLEOTIDE SEQUENCE [LARGE SCALE GENOMIC DNA]</scope>
    <source>
        <strain evidence="2 3">AC40</strain>
    </source>
</reference>